<proteinExistence type="predicted"/>
<organism evidence="2 3">
    <name type="scientific">Undibacterium parvum</name>
    <dbReference type="NCBI Taxonomy" id="401471"/>
    <lineage>
        <taxon>Bacteria</taxon>
        <taxon>Pseudomonadati</taxon>
        <taxon>Pseudomonadota</taxon>
        <taxon>Betaproteobacteria</taxon>
        <taxon>Burkholderiales</taxon>
        <taxon>Oxalobacteraceae</taxon>
        <taxon>Undibacterium</taxon>
    </lineage>
</organism>
<sequence>MLTLHCTKTLITSIGLKSLLPPPELIDESLLGGWYANLFSTGRDDALIFVNEKTHFNFIVTKIRRAHIDAIGQILINGIKYALEQEKFSQPEIASALTGYDAILLAKTVNKGTLASMSSLSNLYQRRIEHTGGIGSADIKEIVIDVNSRPDSSLNGDSPIERLRELVNEKKPDLS</sequence>
<gene>
    <name evidence="2" type="ORF">EJN92_16925</name>
</gene>
<dbReference type="AlphaFoldDB" id="A0A3S9HN36"/>
<protein>
    <recommendedName>
        <fullName evidence="1">DUF6933 domain-containing protein</fullName>
    </recommendedName>
</protein>
<dbReference type="KEGG" id="upv:EJN92_16925"/>
<name>A0A3S9HN36_9BURK</name>
<evidence type="ECO:0000313" key="2">
    <source>
        <dbReference type="EMBL" id="AZP13521.1"/>
    </source>
</evidence>
<dbReference type="Pfam" id="PF22016">
    <property type="entry name" value="DUF6933"/>
    <property type="match status" value="1"/>
</dbReference>
<dbReference type="InterPro" id="IPR053864">
    <property type="entry name" value="DUF6933"/>
</dbReference>
<dbReference type="EMBL" id="CP034464">
    <property type="protein sequence ID" value="AZP13521.1"/>
    <property type="molecule type" value="Genomic_DNA"/>
</dbReference>
<keyword evidence="3" id="KW-1185">Reference proteome</keyword>
<evidence type="ECO:0000259" key="1">
    <source>
        <dbReference type="Pfam" id="PF22016"/>
    </source>
</evidence>
<dbReference type="RefSeq" id="WP_126128893.1">
    <property type="nucleotide sequence ID" value="NZ_CP034464.1"/>
</dbReference>
<dbReference type="OrthoDB" id="8902516at2"/>
<feature type="domain" description="DUF6933" evidence="1">
    <location>
        <begin position="3"/>
        <end position="161"/>
    </location>
</feature>
<accession>A0A3S9HN36</accession>
<dbReference type="Proteomes" id="UP000275663">
    <property type="component" value="Chromosome"/>
</dbReference>
<evidence type="ECO:0000313" key="3">
    <source>
        <dbReference type="Proteomes" id="UP000275663"/>
    </source>
</evidence>
<reference evidence="2 3" key="1">
    <citation type="journal article" date="2011" name="Int. J. Syst. Evol. Microbiol.">
        <title>Description of Undibacterium oligocarboniphilum sp. nov., isolated from purified water, and Undibacterium pigrum strain CCUG 49012 as the type strain of Undibacterium parvum sp. nov., and emended descriptions of the genus Undibacterium and the species Undibacterium pigrum.</title>
        <authorList>
            <person name="Eder W."/>
            <person name="Wanner G."/>
            <person name="Ludwig W."/>
            <person name="Busse H.J."/>
            <person name="Ziemke-Kageler F."/>
            <person name="Lang E."/>
        </authorList>
    </citation>
    <scope>NUCLEOTIDE SEQUENCE [LARGE SCALE GENOMIC DNA]</scope>
    <source>
        <strain evidence="2 3">DSM 23061</strain>
    </source>
</reference>